<name>A0A2R9SSR9_9BACL</name>
<keyword evidence="3" id="KW-1185">Reference proteome</keyword>
<dbReference type="Pfam" id="PF08241">
    <property type="entry name" value="Methyltransf_11"/>
    <property type="match status" value="1"/>
</dbReference>
<comment type="caution">
    <text evidence="2">The sequence shown here is derived from an EMBL/GenBank/DDBJ whole genome shotgun (WGS) entry which is preliminary data.</text>
</comment>
<dbReference type="GO" id="GO:0032259">
    <property type="term" value="P:methylation"/>
    <property type="evidence" value="ECO:0007669"/>
    <property type="project" value="UniProtKB-KW"/>
</dbReference>
<dbReference type="PANTHER" id="PTHR43861">
    <property type="entry name" value="TRANS-ACONITATE 2-METHYLTRANSFERASE-RELATED"/>
    <property type="match status" value="1"/>
</dbReference>
<sequence>MFMTQNIYDNDEFFKGYSQLSRSVHGLDGAPEWSSLRSMLPDLTGAHVLDLGCGFGWFSRWARQHGATKVLGVDVSENMLTRGRAETQDSHITYIRADMEVLELEPESYDLVYSSLAFHYIKNLSGLMGEVYSSLKPGASLVCSVEHPIYTASIRPEWIQHPNGHNTWPVDNYQYEGMRTTNWLAEGVVKQHRTMGTYLNMMIGLGFTITHVEDWGPSDEQIMSHPEWEEECHRPMFLLISARK</sequence>
<proteinExistence type="predicted"/>
<dbReference type="KEGG" id="pvo:PVOR_19724"/>
<keyword evidence="2" id="KW-0808">Transferase</keyword>
<dbReference type="InterPro" id="IPR013216">
    <property type="entry name" value="Methyltransf_11"/>
</dbReference>
<dbReference type="Gene3D" id="3.40.50.150">
    <property type="entry name" value="Vaccinia Virus protein VP39"/>
    <property type="match status" value="1"/>
</dbReference>
<evidence type="ECO:0000313" key="2">
    <source>
        <dbReference type="EMBL" id="EFU40361.1"/>
    </source>
</evidence>
<dbReference type="EMBL" id="ADHJ01000036">
    <property type="protein sequence ID" value="EFU40361.1"/>
    <property type="molecule type" value="Genomic_DNA"/>
</dbReference>
<feature type="domain" description="Methyltransferase type 11" evidence="1">
    <location>
        <begin position="49"/>
        <end position="143"/>
    </location>
</feature>
<evidence type="ECO:0000259" key="1">
    <source>
        <dbReference type="Pfam" id="PF08241"/>
    </source>
</evidence>
<dbReference type="CDD" id="cd02440">
    <property type="entry name" value="AdoMet_MTases"/>
    <property type="match status" value="1"/>
</dbReference>
<gene>
    <name evidence="2" type="ORF">PVOR_19724</name>
</gene>
<dbReference type="PANTHER" id="PTHR43861:SF1">
    <property type="entry name" value="TRANS-ACONITATE 2-METHYLTRANSFERASE"/>
    <property type="match status" value="1"/>
</dbReference>
<keyword evidence="2" id="KW-0489">Methyltransferase</keyword>
<dbReference type="Proteomes" id="UP000003094">
    <property type="component" value="Unassembled WGS sequence"/>
</dbReference>
<dbReference type="GO" id="GO:0008757">
    <property type="term" value="F:S-adenosylmethionine-dependent methyltransferase activity"/>
    <property type="evidence" value="ECO:0007669"/>
    <property type="project" value="InterPro"/>
</dbReference>
<accession>A0A2R9SSR9</accession>
<evidence type="ECO:0000313" key="3">
    <source>
        <dbReference type="Proteomes" id="UP000003094"/>
    </source>
</evidence>
<dbReference type="InterPro" id="IPR029063">
    <property type="entry name" value="SAM-dependent_MTases_sf"/>
</dbReference>
<protein>
    <submittedName>
        <fullName evidence="2">Methyltransferase type 11</fullName>
    </submittedName>
</protein>
<dbReference type="SUPFAM" id="SSF53335">
    <property type="entry name" value="S-adenosyl-L-methionine-dependent methyltransferases"/>
    <property type="match status" value="1"/>
</dbReference>
<dbReference type="AlphaFoldDB" id="A0A2R9SSR9"/>
<reference evidence="2 3" key="1">
    <citation type="journal article" date="2010" name="BMC Genomics">
        <title>Genome sequence of the pattern forming Paenibacillus vortex bacterium reveals potential for thriving in complex environments.</title>
        <authorList>
            <person name="Sirota-Madi A."/>
            <person name="Olender T."/>
            <person name="Helman Y."/>
            <person name="Ingham C."/>
            <person name="Brainis I."/>
            <person name="Roth D."/>
            <person name="Hagi E."/>
            <person name="Brodsky L."/>
            <person name="Leshkowitz D."/>
            <person name="Galatenko V."/>
            <person name="Nikolaev V."/>
            <person name="Mugasimangalam R.C."/>
            <person name="Bransburg-Zabary S."/>
            <person name="Gutnick D.L."/>
            <person name="Lancet D."/>
            <person name="Ben-Jacob E."/>
        </authorList>
    </citation>
    <scope>NUCLEOTIDE SEQUENCE [LARGE SCALE GENOMIC DNA]</scope>
    <source>
        <strain evidence="2 3">V453</strain>
    </source>
</reference>
<organism evidence="2 3">
    <name type="scientific">Paenibacillus vortex V453</name>
    <dbReference type="NCBI Taxonomy" id="715225"/>
    <lineage>
        <taxon>Bacteria</taxon>
        <taxon>Bacillati</taxon>
        <taxon>Bacillota</taxon>
        <taxon>Bacilli</taxon>
        <taxon>Bacillales</taxon>
        <taxon>Paenibacillaceae</taxon>
        <taxon>Paenibacillus</taxon>
    </lineage>
</organism>